<evidence type="ECO:0000313" key="3">
    <source>
        <dbReference type="EMBL" id="PMD19053.1"/>
    </source>
</evidence>
<dbReference type="Gene3D" id="3.40.50.300">
    <property type="entry name" value="P-loop containing nucleotide triphosphate hydrolases"/>
    <property type="match status" value="1"/>
</dbReference>
<dbReference type="InterPro" id="IPR056884">
    <property type="entry name" value="NPHP3-like_N"/>
</dbReference>
<evidence type="ECO:0000256" key="1">
    <source>
        <dbReference type="ARBA" id="ARBA00022737"/>
    </source>
</evidence>
<evidence type="ECO:0000259" key="2">
    <source>
        <dbReference type="Pfam" id="PF24883"/>
    </source>
</evidence>
<keyword evidence="4" id="KW-1185">Reference proteome</keyword>
<gene>
    <name evidence="3" type="ORF">NA56DRAFT_629480</name>
</gene>
<accession>A0A2J6PYF4</accession>
<dbReference type="Proteomes" id="UP000235672">
    <property type="component" value="Unassembled WGS sequence"/>
</dbReference>
<dbReference type="STRING" id="1745343.A0A2J6PYF4"/>
<dbReference type="PANTHER" id="PTHR10039:SF16">
    <property type="entry name" value="GPI INOSITOL-DEACYLASE"/>
    <property type="match status" value="1"/>
</dbReference>
<dbReference type="AlphaFoldDB" id="A0A2J6PYF4"/>
<dbReference type="EMBL" id="KZ613491">
    <property type="protein sequence ID" value="PMD19053.1"/>
    <property type="molecule type" value="Genomic_DNA"/>
</dbReference>
<organism evidence="3 4">
    <name type="scientific">Hyaloscypha hepaticicola</name>
    <dbReference type="NCBI Taxonomy" id="2082293"/>
    <lineage>
        <taxon>Eukaryota</taxon>
        <taxon>Fungi</taxon>
        <taxon>Dikarya</taxon>
        <taxon>Ascomycota</taxon>
        <taxon>Pezizomycotina</taxon>
        <taxon>Leotiomycetes</taxon>
        <taxon>Helotiales</taxon>
        <taxon>Hyaloscyphaceae</taxon>
        <taxon>Hyaloscypha</taxon>
    </lineage>
</organism>
<sequence length="627" mass="71279">MADTLSIGASVVAFIQLADSVIRLCHGYIQAVKDAPKDMQIIIGEVTSLKAILESFRAVDLHVNPIKLVPSLFETLGPVEACRRCLLTLQSLLPKDNPEVSQGKLRKVTIADIAWPLKQSRARKLLAEISGHKSTFLLAITGDMIHDIKDIKAGMQRIEFTITGMPRQEVIRSLESLNPSSLHCAAFKKHEEHTSNWLVQSPEWINWLDREKPEKFLWIHGIPGSGKTVLASFIIEQVKAHCSDNPELCYAYYYCHYSHNQDEGTSFLKRIIAKLCRRATWIPAHLKKIHDHGYEPNIAELQNALEAVLERFEMTYVVIDAVDESTPRDDLLAVIKTIVIEKRFKTLKVLATSREYFDIEKVFVGISESISMSNPLVEKDIRLFVHSRLLSSPFMRRFKHLLNQIEDVLVTRAQGMFRWAECQIYTIERLRHESQILAALRDLPKDLAETYIRIFQSIPEADRDFVRRALIWICGHADGGWMKDTGIDANLLVSGVSYDLVQAQPECGTLFYDCDDLRELCGCLITFSPDQVAAHSNLVSLAHYTVSEFLASSLIHKTVVSQFALDKVTIFNEFALSCIKQALSANPEGRATDWERDREAYCLTMVCALGRRFDYFAHRFDIQDLLI</sequence>
<evidence type="ECO:0000313" key="4">
    <source>
        <dbReference type="Proteomes" id="UP000235672"/>
    </source>
</evidence>
<dbReference type="Pfam" id="PF24883">
    <property type="entry name" value="NPHP3_N"/>
    <property type="match status" value="1"/>
</dbReference>
<name>A0A2J6PYF4_9HELO</name>
<feature type="domain" description="Nephrocystin 3-like N-terminal" evidence="2">
    <location>
        <begin position="194"/>
        <end position="354"/>
    </location>
</feature>
<dbReference type="InterPro" id="IPR027417">
    <property type="entry name" value="P-loop_NTPase"/>
</dbReference>
<dbReference type="SUPFAM" id="SSF52540">
    <property type="entry name" value="P-loop containing nucleoside triphosphate hydrolases"/>
    <property type="match status" value="1"/>
</dbReference>
<protein>
    <recommendedName>
        <fullName evidence="2">Nephrocystin 3-like N-terminal domain-containing protein</fullName>
    </recommendedName>
</protein>
<keyword evidence="1" id="KW-0677">Repeat</keyword>
<proteinExistence type="predicted"/>
<dbReference type="OrthoDB" id="194358at2759"/>
<dbReference type="PANTHER" id="PTHR10039">
    <property type="entry name" value="AMELOGENIN"/>
    <property type="match status" value="1"/>
</dbReference>
<reference evidence="3 4" key="1">
    <citation type="submission" date="2016-05" db="EMBL/GenBank/DDBJ databases">
        <title>A degradative enzymes factory behind the ericoid mycorrhizal symbiosis.</title>
        <authorList>
            <consortium name="DOE Joint Genome Institute"/>
            <person name="Martino E."/>
            <person name="Morin E."/>
            <person name="Grelet G."/>
            <person name="Kuo A."/>
            <person name="Kohler A."/>
            <person name="Daghino S."/>
            <person name="Barry K."/>
            <person name="Choi C."/>
            <person name="Cichocki N."/>
            <person name="Clum A."/>
            <person name="Copeland A."/>
            <person name="Hainaut M."/>
            <person name="Haridas S."/>
            <person name="Labutti K."/>
            <person name="Lindquist E."/>
            <person name="Lipzen A."/>
            <person name="Khouja H.-R."/>
            <person name="Murat C."/>
            <person name="Ohm R."/>
            <person name="Olson A."/>
            <person name="Spatafora J."/>
            <person name="Veneault-Fourrey C."/>
            <person name="Henrissat B."/>
            <person name="Grigoriev I."/>
            <person name="Martin F."/>
            <person name="Perotto S."/>
        </authorList>
    </citation>
    <scope>NUCLEOTIDE SEQUENCE [LARGE SCALE GENOMIC DNA]</scope>
    <source>
        <strain evidence="3 4">UAMH 7357</strain>
    </source>
</reference>